<feature type="region of interest" description="Disordered" evidence="1">
    <location>
        <begin position="388"/>
        <end position="412"/>
    </location>
</feature>
<gene>
    <name evidence="3" type="ORF">LBRM2904_29.1680</name>
</gene>
<dbReference type="PROSITE" id="PS50086">
    <property type="entry name" value="TBC_RABGAP"/>
    <property type="match status" value="1"/>
</dbReference>
<sequence>MSARHSPIRALSAFSNEALADRASASRSPGLHRYPCHTPATPGLLGSPAASSLSPAAEGSDVGHSPMPRAPSSTKSKDVLRQHHDQHRHDRSGDRGSFIIPTDKGSTAAGRPGGTAMRAEGSLSFSGAWQTPRCQTEAVAADIIGPCALQAPFAPPGLHTPPAAPSPFLPFPSPLPLSPTANSPLEAAVPATLSDCLSSSPKPMQTSSEVAERSASTPSSHCTSALHSAARRSVTVALDQHPLVSAHTVVAAEPRWADSHVLPSSATTEEGTDDSFDKCPATLPLVRAHDTGSVSHAADEEMKLMDDFGSGGGMAFACVATAEAAVSVVRDTGPTPVTKMLWSSSQQPMTAGHGNSPVIVSVRQVSSAIGNGVCVPYRNNSRVGLATASTSSSLSNNEKAAQPKPYPVTSASSLQDWSSLPRLGFPAPRDPAVVHAEAVSQSVRGRKERKREDKWNRRCRGVSLLASASPDVIVKLRAVAREYGIPHHLRSVMWLTLTGMALKVDENEYFCAKLLRRNGYVTGSNADAIAADVQRTFPDHPYFSDQDVGTYKLTNVLHALCWRNPLLSYCQSFNFLAAFLLLVLDDEERAFWLLVHIFEELLPNDFYGETLLGANVEQAVLEYLVEKQLPRVAAKFREAGLQVKVLVANWIMSLFVNVFPIETTLHVWDYVFCRTPSPGERTPAHLEITLATLKYLDDASLLSSGNAGELLVSLRKHTACLFDAEALVRLAQSMTIAPAQLHQLRRQCKPAVVQQMKAREQARVVQQERRVAQELRSVRQKALTSANDL</sequence>
<protein>
    <submittedName>
        <fullName evidence="3">GTPase_activator_protein</fullName>
    </submittedName>
</protein>
<feature type="region of interest" description="Disordered" evidence="1">
    <location>
        <begin position="194"/>
        <end position="224"/>
    </location>
</feature>
<dbReference type="PANTHER" id="PTHR47219">
    <property type="entry name" value="RAB GTPASE-ACTIVATING PROTEIN 1-LIKE"/>
    <property type="match status" value="1"/>
</dbReference>
<feature type="region of interest" description="Disordered" evidence="1">
    <location>
        <begin position="1"/>
        <end position="119"/>
    </location>
</feature>
<dbReference type="FunFam" id="1.10.472.80:FF:000121">
    <property type="entry name" value="Putative GTPase activator protein"/>
    <property type="match status" value="1"/>
</dbReference>
<feature type="compositionally biased region" description="Basic and acidic residues" evidence="1">
    <location>
        <begin position="75"/>
        <end position="94"/>
    </location>
</feature>
<dbReference type="InterPro" id="IPR035969">
    <property type="entry name" value="Rab-GAP_TBC_sf"/>
</dbReference>
<dbReference type="Gene3D" id="1.10.8.270">
    <property type="entry name" value="putative rabgap domain of human tbc1 domain family member 14 like domains"/>
    <property type="match status" value="1"/>
</dbReference>
<dbReference type="AlphaFoldDB" id="A0A3P3ZBT6"/>
<proteinExistence type="predicted"/>
<feature type="domain" description="Rab-GAP TBC" evidence="2">
    <location>
        <begin position="484"/>
        <end position="675"/>
    </location>
</feature>
<feature type="compositionally biased region" description="Low complexity" evidence="1">
    <location>
        <begin position="42"/>
        <end position="60"/>
    </location>
</feature>
<dbReference type="Proteomes" id="UP000319462">
    <property type="component" value="Chromosome 29"/>
</dbReference>
<dbReference type="SMART" id="SM00164">
    <property type="entry name" value="TBC"/>
    <property type="match status" value="1"/>
</dbReference>
<accession>A0A3P3ZBT6</accession>
<evidence type="ECO:0000259" key="2">
    <source>
        <dbReference type="PROSITE" id="PS50086"/>
    </source>
</evidence>
<dbReference type="Pfam" id="PF00566">
    <property type="entry name" value="RabGAP-TBC"/>
    <property type="match status" value="1"/>
</dbReference>
<dbReference type="PANTHER" id="PTHR47219:SF20">
    <property type="entry name" value="TBC1 DOMAIN FAMILY MEMBER 2B"/>
    <property type="match status" value="1"/>
</dbReference>
<evidence type="ECO:0000256" key="1">
    <source>
        <dbReference type="SAM" id="MobiDB-lite"/>
    </source>
</evidence>
<dbReference type="GO" id="GO:0031267">
    <property type="term" value="F:small GTPase binding"/>
    <property type="evidence" value="ECO:0007669"/>
    <property type="project" value="TreeGrafter"/>
</dbReference>
<organism evidence="3 4">
    <name type="scientific">Leishmania braziliensis MHOM/BR/75/M2904</name>
    <dbReference type="NCBI Taxonomy" id="420245"/>
    <lineage>
        <taxon>Eukaryota</taxon>
        <taxon>Discoba</taxon>
        <taxon>Euglenozoa</taxon>
        <taxon>Kinetoplastea</taxon>
        <taxon>Metakinetoplastina</taxon>
        <taxon>Trypanosomatida</taxon>
        <taxon>Trypanosomatidae</taxon>
        <taxon>Leishmaniinae</taxon>
        <taxon>Leishmania</taxon>
        <taxon>Leishmania braziliensis species complex</taxon>
    </lineage>
</organism>
<dbReference type="InterPro" id="IPR050302">
    <property type="entry name" value="Rab_GAP_TBC_domain"/>
</dbReference>
<dbReference type="InterPro" id="IPR000195">
    <property type="entry name" value="Rab-GAP-TBC_dom"/>
</dbReference>
<dbReference type="Gene3D" id="1.10.472.80">
    <property type="entry name" value="Ypt/Rab-GAP domain of gyp1p, domain 3"/>
    <property type="match status" value="1"/>
</dbReference>
<reference evidence="3 4" key="1">
    <citation type="submission" date="2018-09" db="EMBL/GenBank/DDBJ databases">
        <authorList>
            <person name="Peiro R."/>
            <person name="Begona"/>
            <person name="Cbmso G."/>
            <person name="Lopez M."/>
            <person name="Gonzalez S."/>
        </authorList>
    </citation>
    <scope>NUCLEOTIDE SEQUENCE [LARGE SCALE GENOMIC DNA]</scope>
</reference>
<dbReference type="EMBL" id="LS997628">
    <property type="protein sequence ID" value="SYZ67686.1"/>
    <property type="molecule type" value="Genomic_DNA"/>
</dbReference>
<dbReference type="SUPFAM" id="SSF47923">
    <property type="entry name" value="Ypt/Rab-GAP domain of gyp1p"/>
    <property type="match status" value="2"/>
</dbReference>
<feature type="compositionally biased region" description="Polar residues" evidence="1">
    <location>
        <begin position="195"/>
        <end position="224"/>
    </location>
</feature>
<dbReference type="FunFam" id="1.10.8.270:FF:000026">
    <property type="entry name" value="TBC (Tre-2/Bub2/Cdc16) domain family"/>
    <property type="match status" value="1"/>
</dbReference>
<name>A0A3P3ZBT6_LEIBR</name>
<dbReference type="GO" id="GO:0005096">
    <property type="term" value="F:GTPase activator activity"/>
    <property type="evidence" value="ECO:0007669"/>
    <property type="project" value="TreeGrafter"/>
</dbReference>
<evidence type="ECO:0000313" key="4">
    <source>
        <dbReference type="Proteomes" id="UP000319462"/>
    </source>
</evidence>
<feature type="compositionally biased region" description="Low complexity" evidence="1">
    <location>
        <begin position="388"/>
        <end position="397"/>
    </location>
</feature>
<evidence type="ECO:0000313" key="3">
    <source>
        <dbReference type="EMBL" id="SYZ67686.1"/>
    </source>
</evidence>